<evidence type="ECO:0000313" key="13">
    <source>
        <dbReference type="EMBL" id="WNY22837.1"/>
    </source>
</evidence>
<evidence type="ECO:0000313" key="14">
    <source>
        <dbReference type="Proteomes" id="UP001302978"/>
    </source>
</evidence>
<dbReference type="RefSeq" id="WP_316557805.1">
    <property type="nucleotide sequence ID" value="NZ_CP131059.1"/>
</dbReference>
<keyword evidence="14" id="KW-1185">Reference proteome</keyword>
<evidence type="ECO:0000256" key="10">
    <source>
        <dbReference type="ARBA" id="ARBA00047890"/>
    </source>
</evidence>
<dbReference type="PIRSF" id="PIRSF006293">
    <property type="entry name" value="ExsB"/>
    <property type="match status" value="1"/>
</dbReference>
<feature type="binding site" evidence="11">
    <location>
        <position position="223"/>
    </location>
    <ligand>
        <name>Zn(2+)</name>
        <dbReference type="ChEBI" id="CHEBI:29105"/>
    </ligand>
</feature>
<evidence type="ECO:0000256" key="1">
    <source>
        <dbReference type="ARBA" id="ARBA00005061"/>
    </source>
</evidence>
<dbReference type="AlphaFoldDB" id="A0AA96ZTN0"/>
<keyword evidence="2 11" id="KW-0436">Ligase</keyword>
<dbReference type="EC" id="6.3.4.20" evidence="9 11"/>
<feature type="compositionally biased region" description="Low complexity" evidence="12">
    <location>
        <begin position="12"/>
        <end position="28"/>
    </location>
</feature>
<dbReference type="SUPFAM" id="SSF52402">
    <property type="entry name" value="Adenine nucleotide alpha hydrolases-like"/>
    <property type="match status" value="1"/>
</dbReference>
<proteinExistence type="inferred from homology"/>
<dbReference type="PANTHER" id="PTHR42914:SF1">
    <property type="entry name" value="7-CYANO-7-DEAZAGUANINE SYNTHASE"/>
    <property type="match status" value="1"/>
</dbReference>
<keyword evidence="6 11" id="KW-0067">ATP-binding</keyword>
<dbReference type="InterPro" id="IPR018317">
    <property type="entry name" value="QueC"/>
</dbReference>
<evidence type="ECO:0000256" key="4">
    <source>
        <dbReference type="ARBA" id="ARBA00022741"/>
    </source>
</evidence>
<dbReference type="NCBIfam" id="TIGR00364">
    <property type="entry name" value="7-cyano-7-deazaguanine synthase QueC"/>
    <property type="match status" value="1"/>
</dbReference>
<dbReference type="GO" id="GO:0005524">
    <property type="term" value="F:ATP binding"/>
    <property type="evidence" value="ECO:0007669"/>
    <property type="project" value="UniProtKB-UniRule"/>
</dbReference>
<comment type="function">
    <text evidence="7 11">Catalyzes the ATP-dependent conversion of 7-carboxy-7-deazaguanine (CDG) to 7-cyano-7-deazaguanine (preQ(0)).</text>
</comment>
<reference evidence="13 14" key="1">
    <citation type="submission" date="2023-07" db="EMBL/GenBank/DDBJ databases">
        <title>Closed genoem sequence of Methanomicrococcus sp. Hf6.</title>
        <authorList>
            <person name="Poehlein A."/>
            <person name="Protasov E."/>
            <person name="Platt K."/>
            <person name="Reeh H."/>
            <person name="Daniel R."/>
            <person name="Brune A."/>
        </authorList>
    </citation>
    <scope>NUCLEOTIDE SEQUENCE [LARGE SCALE GENOMIC DNA]</scope>
    <source>
        <strain evidence="13 14">Hf6</strain>
    </source>
</reference>
<comment type="cofactor">
    <cofactor evidence="11">
        <name>Zn(2+)</name>
        <dbReference type="ChEBI" id="CHEBI:29105"/>
    </cofactor>
    <text evidence="11">Binds 1 zinc ion per subunit.</text>
</comment>
<feature type="binding site" evidence="11">
    <location>
        <begin position="42"/>
        <end position="52"/>
    </location>
    <ligand>
        <name>ATP</name>
        <dbReference type="ChEBI" id="CHEBI:30616"/>
    </ligand>
</feature>
<dbReference type="InterPro" id="IPR014729">
    <property type="entry name" value="Rossmann-like_a/b/a_fold"/>
</dbReference>
<name>A0AA96ZTN0_9EURY</name>
<evidence type="ECO:0000256" key="2">
    <source>
        <dbReference type="ARBA" id="ARBA00022598"/>
    </source>
</evidence>
<dbReference type="Pfam" id="PF06508">
    <property type="entry name" value="QueC"/>
    <property type="match status" value="1"/>
</dbReference>
<feature type="region of interest" description="Disordered" evidence="12">
    <location>
        <begin position="1"/>
        <end position="33"/>
    </location>
</feature>
<dbReference type="GeneID" id="85194554"/>
<dbReference type="GO" id="GO:0008270">
    <property type="term" value="F:zinc ion binding"/>
    <property type="evidence" value="ECO:0007669"/>
    <property type="project" value="UniProtKB-UniRule"/>
</dbReference>
<evidence type="ECO:0000256" key="5">
    <source>
        <dbReference type="ARBA" id="ARBA00022833"/>
    </source>
</evidence>
<evidence type="ECO:0000256" key="7">
    <source>
        <dbReference type="ARBA" id="ARBA00037768"/>
    </source>
</evidence>
<organism evidence="13 14">
    <name type="scientific">Methanimicrococcus hongohii</name>
    <dbReference type="NCBI Taxonomy" id="3028295"/>
    <lineage>
        <taxon>Archaea</taxon>
        <taxon>Methanobacteriati</taxon>
        <taxon>Methanobacteriota</taxon>
        <taxon>Stenosarchaea group</taxon>
        <taxon>Methanomicrobia</taxon>
        <taxon>Methanosarcinales</taxon>
        <taxon>Methanosarcinaceae</taxon>
        <taxon>Methanimicrococcus</taxon>
    </lineage>
</organism>
<dbReference type="PANTHER" id="PTHR42914">
    <property type="entry name" value="7-CYANO-7-DEAZAGUANINE SYNTHASE"/>
    <property type="match status" value="1"/>
</dbReference>
<sequence>MEDKTENNQKTDNNQENQNKHQNNQKNNQKNEKDNDGAVVIFSGGQDSTTCLFWAEKIYGKENVLPVSFDYGQKHKKELEAAENITKRYGFSQMILPLEFLKSIAVCALTEENIEVDKEIPKGEDYPNTFVPGRNLFFLSIAGVIARNNGRHNIITGVSESDFSGYPDCREEFIKSAEKTISLAMDYEIKIHTPLMHKTKAETWKMAEELGIIDLIAEETVTCYNGIAGSGCGECPACTLRQKGLEEYKNGKY</sequence>
<comment type="similarity">
    <text evidence="8 11">Belongs to the QueC family.</text>
</comment>
<feature type="binding site" evidence="11">
    <location>
        <position position="238"/>
    </location>
    <ligand>
        <name>Zn(2+)</name>
        <dbReference type="ChEBI" id="CHEBI:29105"/>
    </ligand>
</feature>
<protein>
    <recommendedName>
        <fullName evidence="9 11">7-cyano-7-deazaguanine synthase</fullName>
        <ecNumber evidence="9 11">6.3.4.20</ecNumber>
    </recommendedName>
    <alternativeName>
        <fullName evidence="11">7-cyano-7-carbaguanine synthase</fullName>
    </alternativeName>
    <alternativeName>
        <fullName evidence="11">Archaeosine biosynthesis protein QueC</fullName>
    </alternativeName>
    <alternativeName>
        <fullName evidence="11">PreQ(0) synthase</fullName>
    </alternativeName>
</protein>
<dbReference type="EMBL" id="CP131059">
    <property type="protein sequence ID" value="WNY22837.1"/>
    <property type="molecule type" value="Genomic_DNA"/>
</dbReference>
<dbReference type="Gene3D" id="3.40.50.620">
    <property type="entry name" value="HUPs"/>
    <property type="match status" value="1"/>
</dbReference>
<keyword evidence="4 11" id="KW-0547">Nucleotide-binding</keyword>
<accession>A0AA96ZTN0</accession>
<evidence type="ECO:0000256" key="11">
    <source>
        <dbReference type="HAMAP-Rule" id="MF_01633"/>
    </source>
</evidence>
<dbReference type="HAMAP" id="MF_01633">
    <property type="entry name" value="QueC"/>
    <property type="match status" value="1"/>
</dbReference>
<evidence type="ECO:0000256" key="3">
    <source>
        <dbReference type="ARBA" id="ARBA00022723"/>
    </source>
</evidence>
<dbReference type="GO" id="GO:0016879">
    <property type="term" value="F:ligase activity, forming carbon-nitrogen bonds"/>
    <property type="evidence" value="ECO:0007669"/>
    <property type="project" value="UniProtKB-UniRule"/>
</dbReference>
<evidence type="ECO:0000256" key="12">
    <source>
        <dbReference type="SAM" id="MobiDB-lite"/>
    </source>
</evidence>
<feature type="binding site" evidence="11">
    <location>
        <position position="235"/>
    </location>
    <ligand>
        <name>Zn(2+)</name>
        <dbReference type="ChEBI" id="CHEBI:29105"/>
    </ligand>
</feature>
<comment type="pathway">
    <text evidence="1 11">Purine metabolism; 7-cyano-7-deazaguanine biosynthesis.</text>
</comment>
<keyword evidence="5 11" id="KW-0862">Zinc</keyword>
<keyword evidence="3 11" id="KW-0479">Metal-binding</keyword>
<comment type="catalytic activity">
    <reaction evidence="10 11">
        <text>7-carboxy-7-carbaguanine + NH4(+) + 2 ATP = 7-cyano-7-carbaguanine + 2 AMP + 2 diphosphate + 2 H(+)</text>
        <dbReference type="Rhea" id="RHEA:27982"/>
        <dbReference type="ChEBI" id="CHEBI:15378"/>
        <dbReference type="ChEBI" id="CHEBI:28938"/>
        <dbReference type="ChEBI" id="CHEBI:30616"/>
        <dbReference type="ChEBI" id="CHEBI:33019"/>
        <dbReference type="ChEBI" id="CHEBI:45075"/>
        <dbReference type="ChEBI" id="CHEBI:61036"/>
        <dbReference type="ChEBI" id="CHEBI:456215"/>
        <dbReference type="EC" id="6.3.4.20"/>
    </reaction>
</comment>
<gene>
    <name evidence="11 13" type="primary">queC</name>
    <name evidence="13" type="ORF">MmiHf6_01220</name>
</gene>
<dbReference type="Proteomes" id="UP001302978">
    <property type="component" value="Chromosome"/>
</dbReference>
<evidence type="ECO:0000256" key="6">
    <source>
        <dbReference type="ARBA" id="ARBA00022840"/>
    </source>
</evidence>
<feature type="binding site" evidence="11">
    <location>
        <position position="232"/>
    </location>
    <ligand>
        <name>Zn(2+)</name>
        <dbReference type="ChEBI" id="CHEBI:29105"/>
    </ligand>
</feature>
<dbReference type="CDD" id="cd01995">
    <property type="entry name" value="QueC-like"/>
    <property type="match status" value="1"/>
</dbReference>
<dbReference type="KEGG" id="mehf:MmiHf6_01220"/>
<evidence type="ECO:0000256" key="8">
    <source>
        <dbReference type="ARBA" id="ARBA00037993"/>
    </source>
</evidence>
<evidence type="ECO:0000256" key="9">
    <source>
        <dbReference type="ARBA" id="ARBA00039149"/>
    </source>
</evidence>